<feature type="signal peptide" evidence="1">
    <location>
        <begin position="1"/>
        <end position="18"/>
    </location>
</feature>
<keyword evidence="3" id="KW-1185">Reference proteome</keyword>
<evidence type="ECO:0000313" key="2">
    <source>
        <dbReference type="EMBL" id="KAH6895590.1"/>
    </source>
</evidence>
<feature type="chain" id="PRO_5040236380" evidence="1">
    <location>
        <begin position="19"/>
        <end position="291"/>
    </location>
</feature>
<dbReference type="OrthoDB" id="1896086at2759"/>
<sequence length="291" mass="32493">MFFSSALQASLFVPAALAIAIPAEVDLRTGKLSARLDQPDNPWINDSCFNPLTVPEHEEYTECPKKKEVQEDHWCPVSENENDCESYCEQSLSWQYGKEIPFDNTYCGKGSHCRLDESMTVSVSQTTTFGLQIGHGAFTLGASFSWSDSKTTSNGMMREKPAERLDDCGYWTFVPYLVTSCGITSKASVHENVLNSRWCADRVDKQECLTSVYQTKTGVAGGAVVFVATECEDTAKKLPFCKQDPIYLKLGVSSDDQVHLDYREAWIDYDEAKGILGTAQYQCEQGNWPMV</sequence>
<proteinExistence type="predicted"/>
<dbReference type="EMBL" id="JAGPYM010000004">
    <property type="protein sequence ID" value="KAH6895590.1"/>
    <property type="molecule type" value="Genomic_DNA"/>
</dbReference>
<organism evidence="2 3">
    <name type="scientific">Thelonectria olida</name>
    <dbReference type="NCBI Taxonomy" id="1576542"/>
    <lineage>
        <taxon>Eukaryota</taxon>
        <taxon>Fungi</taxon>
        <taxon>Dikarya</taxon>
        <taxon>Ascomycota</taxon>
        <taxon>Pezizomycotina</taxon>
        <taxon>Sordariomycetes</taxon>
        <taxon>Hypocreomycetidae</taxon>
        <taxon>Hypocreales</taxon>
        <taxon>Nectriaceae</taxon>
        <taxon>Thelonectria</taxon>
    </lineage>
</organism>
<evidence type="ECO:0000256" key="1">
    <source>
        <dbReference type="SAM" id="SignalP"/>
    </source>
</evidence>
<accession>A0A9P8WBM2</accession>
<gene>
    <name evidence="2" type="ORF">B0T10DRAFT_455839</name>
</gene>
<comment type="caution">
    <text evidence="2">The sequence shown here is derived from an EMBL/GenBank/DDBJ whole genome shotgun (WGS) entry which is preliminary data.</text>
</comment>
<evidence type="ECO:0000313" key="3">
    <source>
        <dbReference type="Proteomes" id="UP000777438"/>
    </source>
</evidence>
<name>A0A9P8WBM2_9HYPO</name>
<keyword evidence="1" id="KW-0732">Signal</keyword>
<dbReference type="AlphaFoldDB" id="A0A9P8WBM2"/>
<reference evidence="2 3" key="1">
    <citation type="journal article" date="2021" name="Nat. Commun.">
        <title>Genetic determinants of endophytism in the Arabidopsis root mycobiome.</title>
        <authorList>
            <person name="Mesny F."/>
            <person name="Miyauchi S."/>
            <person name="Thiergart T."/>
            <person name="Pickel B."/>
            <person name="Atanasova L."/>
            <person name="Karlsson M."/>
            <person name="Huettel B."/>
            <person name="Barry K.W."/>
            <person name="Haridas S."/>
            <person name="Chen C."/>
            <person name="Bauer D."/>
            <person name="Andreopoulos W."/>
            <person name="Pangilinan J."/>
            <person name="LaButti K."/>
            <person name="Riley R."/>
            <person name="Lipzen A."/>
            <person name="Clum A."/>
            <person name="Drula E."/>
            <person name="Henrissat B."/>
            <person name="Kohler A."/>
            <person name="Grigoriev I.V."/>
            <person name="Martin F.M."/>
            <person name="Hacquard S."/>
        </authorList>
    </citation>
    <scope>NUCLEOTIDE SEQUENCE [LARGE SCALE GENOMIC DNA]</scope>
    <source>
        <strain evidence="2 3">MPI-CAGE-CH-0241</strain>
    </source>
</reference>
<dbReference type="Proteomes" id="UP000777438">
    <property type="component" value="Unassembled WGS sequence"/>
</dbReference>
<protein>
    <submittedName>
        <fullName evidence="2">Uncharacterized protein</fullName>
    </submittedName>
</protein>